<dbReference type="Gene3D" id="3.60.10.10">
    <property type="entry name" value="Endonuclease/exonuclease/phosphatase"/>
    <property type="match status" value="1"/>
</dbReference>
<organism evidence="2 3">
    <name type="scientific">Symbiodinium microadriaticum</name>
    <name type="common">Dinoflagellate</name>
    <name type="synonym">Zooxanthella microadriatica</name>
    <dbReference type="NCBI Taxonomy" id="2951"/>
    <lineage>
        <taxon>Eukaryota</taxon>
        <taxon>Sar</taxon>
        <taxon>Alveolata</taxon>
        <taxon>Dinophyceae</taxon>
        <taxon>Suessiales</taxon>
        <taxon>Symbiodiniaceae</taxon>
        <taxon>Symbiodinium</taxon>
    </lineage>
</organism>
<dbReference type="InterPro" id="IPR036691">
    <property type="entry name" value="Endo/exonu/phosph_ase_sf"/>
</dbReference>
<evidence type="ECO:0000313" key="2">
    <source>
        <dbReference type="EMBL" id="OLP75083.1"/>
    </source>
</evidence>
<feature type="compositionally biased region" description="Pro residues" evidence="1">
    <location>
        <begin position="339"/>
        <end position="349"/>
    </location>
</feature>
<dbReference type="Proteomes" id="UP000186817">
    <property type="component" value="Unassembled WGS sequence"/>
</dbReference>
<sequence length="1183" mass="127863">EIWSLALELRVCDRWEGNLVWLKFSARALSGTVVPGVGSPSRGKHSPQEGAEVWKEHWDSLPTAVQDELKRQGVDPRAQKEEEEEDPLLKLLQELKATQGESWLDTELAAAFLEDVAAQHQNVDPAEDLVFVSANITTCFLEIFRWHQPGQGPLLIQELHLGDEGVGKVRIDAHPKGYHLFLPPVEGPCRADTEEDTSLRPGVGLTGGPNPQILARLLPLLKQGANWIVAGDWNYPSQELEDTSLPASFRGKVVAPGEATISTGNCLDFAIASLRIAPLIQCSANWSVPFRPHAAVVFRLATSGGQAVAEARDRETQDYQRLGPSCGSASGPASGTPKAPLPHFPPPIPELKERATQQAMALPALGGVEFEKLIRSMPSKAAGLDGWSVDLLKSLDAGEVASLASLWREIEVTGELPTQMTFTAFIMLAKTETIERPIGLMSTLLKLGMKARWGLIEQWLVEYRDHLWWDCALPSRSTHDASLRRGFAYEAAHADRVHRCSLFVDLSTFYEGVDHLGLCDAASRAGFPDLLLHLSVEAYRSGRIIVSDEVASPTAYACKGIIAGCPLAPTLSKLAVGESIRQTCTGPDIDYVGTWIDDISVDTENKQADRAAAAVVRVFRRLHRALTALTADGHQVSIGKTWPAAVYPPLLGPPAQSHCQAQGVSPKVMRSVRLQAASIAGRVNTGSIEVALEMGGPRPCPGQPPGSGAAQLQQLSRTWAQLTEQLRRPDRWKVVCGPLGAMVAYLYDLGIQAPFVSQWFFPATLCPATMAGTVEAGHMVSLNPLERSQWAAVTACLGKACDRKRWDALGRQVGCSSLSQGIDTTGPHACLLLPRGSRATGLVVPLKGPKAAASRAPGRPSTFTRRTLVVDHTLLTLVAWSVGAFSWKDGLPLQEGVMTGVLPPGTTVAEGESFAIARLCARLEDEASCVTDCRAAMAQQQNATRPWPWAQARGKERLAKLSWTRSHTTEQQHAEEFGANTSWMRTVNAVADAACGEAVRAALATLPPWDPEEADDLAREVSQYLQKKVEVLLTSEERPPWEDREASPPPKKPRISHKVAKRQPNQHRPGANGGPNKRERIKTMVAAGSGGHDWVITSENKTNLQGSRQGSRRDEGTSPIAKFFAQWPGSGNGSGVTTPMNGDGDGCGDQTTKNGGAGDRTNPPSKSTGTRQPRPRKNKGAKQ</sequence>
<accession>A0A1Q9BWK0</accession>
<name>A0A1Q9BWK0_SYMMI</name>
<evidence type="ECO:0000256" key="1">
    <source>
        <dbReference type="SAM" id="MobiDB-lite"/>
    </source>
</evidence>
<feature type="compositionally biased region" description="Basic and acidic residues" evidence="1">
    <location>
        <begin position="1036"/>
        <end position="1046"/>
    </location>
</feature>
<proteinExistence type="predicted"/>
<protein>
    <submittedName>
        <fullName evidence="2">Uncharacterized protein</fullName>
    </submittedName>
</protein>
<dbReference type="AlphaFoldDB" id="A0A1Q9BWK0"/>
<dbReference type="OrthoDB" id="10486599at2759"/>
<keyword evidence="3" id="KW-1185">Reference proteome</keyword>
<feature type="non-terminal residue" evidence="2">
    <location>
        <position position="1"/>
    </location>
</feature>
<feature type="compositionally biased region" description="Polar residues" evidence="1">
    <location>
        <begin position="1097"/>
        <end position="1109"/>
    </location>
</feature>
<dbReference type="EMBL" id="LSRX01002815">
    <property type="protein sequence ID" value="OLP75083.1"/>
    <property type="molecule type" value="Genomic_DNA"/>
</dbReference>
<feature type="region of interest" description="Disordered" evidence="1">
    <location>
        <begin position="1036"/>
        <end position="1183"/>
    </location>
</feature>
<feature type="region of interest" description="Disordered" evidence="1">
    <location>
        <begin position="320"/>
        <end position="349"/>
    </location>
</feature>
<feature type="compositionally biased region" description="Low complexity" evidence="1">
    <location>
        <begin position="323"/>
        <end position="338"/>
    </location>
</feature>
<evidence type="ECO:0000313" key="3">
    <source>
        <dbReference type="Proteomes" id="UP000186817"/>
    </source>
</evidence>
<feature type="compositionally biased region" description="Basic residues" evidence="1">
    <location>
        <begin position="1051"/>
        <end position="1065"/>
    </location>
</feature>
<comment type="caution">
    <text evidence="2">The sequence shown here is derived from an EMBL/GenBank/DDBJ whole genome shotgun (WGS) entry which is preliminary data.</text>
</comment>
<gene>
    <name evidence="2" type="ORF">AK812_SmicGene45183</name>
</gene>
<feature type="compositionally biased region" description="Polar residues" evidence="1">
    <location>
        <begin position="1162"/>
        <end position="1171"/>
    </location>
</feature>
<reference evidence="2 3" key="1">
    <citation type="submission" date="2016-02" db="EMBL/GenBank/DDBJ databases">
        <title>Genome analysis of coral dinoflagellate symbionts highlights evolutionary adaptations to a symbiotic lifestyle.</title>
        <authorList>
            <person name="Aranda M."/>
            <person name="Li Y."/>
            <person name="Liew Y.J."/>
            <person name="Baumgarten S."/>
            <person name="Simakov O."/>
            <person name="Wilson M."/>
            <person name="Piel J."/>
            <person name="Ashoor H."/>
            <person name="Bougouffa S."/>
            <person name="Bajic V.B."/>
            <person name="Ryu T."/>
            <person name="Ravasi T."/>
            <person name="Bayer T."/>
            <person name="Micklem G."/>
            <person name="Kim H."/>
            <person name="Bhak J."/>
            <person name="Lajeunesse T.C."/>
            <person name="Voolstra C.R."/>
        </authorList>
    </citation>
    <scope>NUCLEOTIDE SEQUENCE [LARGE SCALE GENOMIC DNA]</scope>
    <source>
        <strain evidence="2 3">CCMP2467</strain>
    </source>
</reference>
<feature type="compositionally biased region" description="Basic residues" evidence="1">
    <location>
        <begin position="1173"/>
        <end position="1183"/>
    </location>
</feature>